<dbReference type="EMBL" id="BDGG01000045">
    <property type="protein sequence ID" value="GAV09897.1"/>
    <property type="molecule type" value="Genomic_DNA"/>
</dbReference>
<evidence type="ECO:0000256" key="1">
    <source>
        <dbReference type="ARBA" id="ARBA00001576"/>
    </source>
</evidence>
<evidence type="ECO:0000256" key="4">
    <source>
        <dbReference type="ARBA" id="ARBA00019905"/>
    </source>
</evidence>
<evidence type="ECO:0000256" key="6">
    <source>
        <dbReference type="ARBA" id="ARBA00031637"/>
    </source>
</evidence>
<dbReference type="InterPro" id="IPR001661">
    <property type="entry name" value="Glyco_hydro_37"/>
</dbReference>
<dbReference type="PANTHER" id="PTHR23403">
    <property type="entry name" value="TREHALASE"/>
    <property type="match status" value="1"/>
</dbReference>
<reference evidence="8 9" key="1">
    <citation type="journal article" date="2016" name="Nat. Commun.">
        <title>Extremotolerant tardigrade genome and improved radiotolerance of human cultured cells by tardigrade-unique protein.</title>
        <authorList>
            <person name="Hashimoto T."/>
            <person name="Horikawa D.D."/>
            <person name="Saito Y."/>
            <person name="Kuwahara H."/>
            <person name="Kozuka-Hata H."/>
            <person name="Shin-I T."/>
            <person name="Minakuchi Y."/>
            <person name="Ohishi K."/>
            <person name="Motoyama A."/>
            <person name="Aizu T."/>
            <person name="Enomoto A."/>
            <person name="Kondo K."/>
            <person name="Tanaka S."/>
            <person name="Hara Y."/>
            <person name="Koshikawa S."/>
            <person name="Sagara H."/>
            <person name="Miura T."/>
            <person name="Yokobori S."/>
            <person name="Miyagawa K."/>
            <person name="Suzuki Y."/>
            <person name="Kubo T."/>
            <person name="Oyama M."/>
            <person name="Kohara Y."/>
            <person name="Fujiyama A."/>
            <person name="Arakawa K."/>
            <person name="Katayama T."/>
            <person name="Toyoda A."/>
            <person name="Kunieda T."/>
        </authorList>
    </citation>
    <scope>NUCLEOTIDE SEQUENCE [LARGE SCALE GENOMIC DNA]</scope>
    <source>
        <strain evidence="8 9">YOKOZUNA-1</strain>
    </source>
</reference>
<feature type="compositionally biased region" description="Polar residues" evidence="7">
    <location>
        <begin position="290"/>
        <end position="314"/>
    </location>
</feature>
<dbReference type="GO" id="GO:0004555">
    <property type="term" value="F:alpha,alpha-trehalase activity"/>
    <property type="evidence" value="ECO:0007669"/>
    <property type="project" value="UniProtKB-EC"/>
</dbReference>
<comment type="catalytic activity">
    <reaction evidence="1">
        <text>alpha,alpha-trehalose + H2O = alpha-D-glucose + beta-D-glucose</text>
        <dbReference type="Rhea" id="RHEA:32675"/>
        <dbReference type="ChEBI" id="CHEBI:15377"/>
        <dbReference type="ChEBI" id="CHEBI:15903"/>
        <dbReference type="ChEBI" id="CHEBI:16551"/>
        <dbReference type="ChEBI" id="CHEBI:17925"/>
        <dbReference type="EC" id="3.2.1.28"/>
    </reaction>
</comment>
<dbReference type="Gene3D" id="1.50.10.10">
    <property type="match status" value="1"/>
</dbReference>
<name>A0A1D1W966_RAMVA</name>
<evidence type="ECO:0000313" key="8">
    <source>
        <dbReference type="EMBL" id="GAV09897.1"/>
    </source>
</evidence>
<dbReference type="GO" id="GO:0005993">
    <property type="term" value="P:trehalose catabolic process"/>
    <property type="evidence" value="ECO:0007669"/>
    <property type="project" value="TreeGrafter"/>
</dbReference>
<dbReference type="InterPro" id="IPR008928">
    <property type="entry name" value="6-hairpin_glycosidase_sf"/>
</dbReference>
<proteinExistence type="inferred from homology"/>
<evidence type="ECO:0000256" key="3">
    <source>
        <dbReference type="ARBA" id="ARBA00012757"/>
    </source>
</evidence>
<feature type="region of interest" description="Disordered" evidence="7">
    <location>
        <begin position="240"/>
        <end position="314"/>
    </location>
</feature>
<dbReference type="InterPro" id="IPR012341">
    <property type="entry name" value="6hp_glycosidase-like_sf"/>
</dbReference>
<evidence type="ECO:0000313" key="9">
    <source>
        <dbReference type="Proteomes" id="UP000186922"/>
    </source>
</evidence>
<evidence type="ECO:0000256" key="5">
    <source>
        <dbReference type="ARBA" id="ARBA00030473"/>
    </source>
</evidence>
<comment type="caution">
    <text evidence="8">The sequence shown here is derived from an EMBL/GenBank/DDBJ whole genome shotgun (WGS) entry which is preliminary data.</text>
</comment>
<keyword evidence="9" id="KW-1185">Reference proteome</keyword>
<dbReference type="Proteomes" id="UP000186922">
    <property type="component" value="Unassembled WGS sequence"/>
</dbReference>
<dbReference type="STRING" id="947166.A0A1D1W966"/>
<dbReference type="EC" id="3.2.1.28" evidence="3"/>
<evidence type="ECO:0000256" key="7">
    <source>
        <dbReference type="SAM" id="MobiDB-lite"/>
    </source>
</evidence>
<dbReference type="PANTHER" id="PTHR23403:SF1">
    <property type="entry name" value="TREHALASE"/>
    <property type="match status" value="1"/>
</dbReference>
<dbReference type="Pfam" id="PF01204">
    <property type="entry name" value="Trehalase"/>
    <property type="match status" value="1"/>
</dbReference>
<sequence length="334" mass="36879">MEYERKSEKRGDAIHAVFWNNSAIMWRDFDLKHNKQRSDFYLSSLTPLFASCSPKNNLYAEADFLRRVASSADVQRLASHPGGLPVSFVDALGACHSCQWDFPNSWPTAALYLIEPLAKSDQEELRSMAKNWAQKVVSSVYDAMEQGVEISEKYDVRAGQTPYGKGGEYTVQKGFAPTIGALLRLIELFPADLRVMESDNNEVIHPLPAGVTKMESSPTQDSITSQEIIRKQFQEVYEENRLKSSLQGDSPGPSPSARSADDDVPTKAAQAGSPLQNSQTKVDGQRVRSSESVTPASTPRTFSKQVKSTPTFSDRNCQSLNAAFSLPACAWNGK</sequence>
<evidence type="ECO:0000256" key="2">
    <source>
        <dbReference type="ARBA" id="ARBA00005615"/>
    </source>
</evidence>
<feature type="compositionally biased region" description="Polar residues" evidence="7">
    <location>
        <begin position="273"/>
        <end position="282"/>
    </location>
</feature>
<protein>
    <recommendedName>
        <fullName evidence="4">Trehalase</fullName>
        <ecNumber evidence="3">3.2.1.28</ecNumber>
    </recommendedName>
    <alternativeName>
        <fullName evidence="5">Alpha,alpha-trehalase</fullName>
    </alternativeName>
    <alternativeName>
        <fullName evidence="6">Alpha,alpha-trehalose glucohydrolase</fullName>
    </alternativeName>
</protein>
<dbReference type="AlphaFoldDB" id="A0A1D1W966"/>
<comment type="similarity">
    <text evidence="2">Belongs to the glycosyl hydrolase 37 family.</text>
</comment>
<dbReference type="OrthoDB" id="3542292at2759"/>
<accession>A0A1D1W966</accession>
<dbReference type="SUPFAM" id="SSF48208">
    <property type="entry name" value="Six-hairpin glycosidases"/>
    <property type="match status" value="1"/>
</dbReference>
<gene>
    <name evidence="8" type="primary">RvY_19365-1</name>
    <name evidence="8" type="synonym">RvY_19365.1</name>
    <name evidence="8" type="ORF">RvY_19365</name>
</gene>
<organism evidence="8 9">
    <name type="scientific">Ramazzottius varieornatus</name>
    <name type="common">Water bear</name>
    <name type="synonym">Tardigrade</name>
    <dbReference type="NCBI Taxonomy" id="947166"/>
    <lineage>
        <taxon>Eukaryota</taxon>
        <taxon>Metazoa</taxon>
        <taxon>Ecdysozoa</taxon>
        <taxon>Tardigrada</taxon>
        <taxon>Eutardigrada</taxon>
        <taxon>Parachela</taxon>
        <taxon>Hypsibioidea</taxon>
        <taxon>Ramazzottiidae</taxon>
        <taxon>Ramazzottius</taxon>
    </lineage>
</organism>